<dbReference type="Proteomes" id="UP000474077">
    <property type="component" value="Unassembled WGS sequence"/>
</dbReference>
<dbReference type="Pfam" id="PF00350">
    <property type="entry name" value="Dynamin_N"/>
    <property type="match status" value="1"/>
</dbReference>
<feature type="domain" description="Dynamin N-terminal" evidence="1">
    <location>
        <begin position="46"/>
        <end position="209"/>
    </location>
</feature>
<accession>A0A1Y4VAJ1</accession>
<sequence>MEEGYNINAIEIELNELFKTIPSGSLPILHETLERSIKKLHEPMQLAIIGKISSSKSTLVNAILGKDGVMATGQMEVTYNVGWLKYGAPESDIIIHHKDGSPDSYRKPEEFLRWTIESDGRKELLNNVSYIETFDDAEILREINIIDTPGLDAVRGQDSQNTLDFLKHVRPDAVIMLFTNSVAENTLKVVQDFNRGGNFNPLNAIGILSKIDILWMEDAEHSWTALQIGQRMAANTLANNPMLRKTLFNIYPISSLLFMRASTMTEEEFGLVRELAVKDKDLLPCLMMSAADFVDPDYEVSINMMQRKELLMKLDLYAIDLIVRYIQTEPDANLLGAKKLLYTESGAHEFMTVLHNHFGGRAKLIKLESIYQNLVHVIHEERASDGGQIERQLLNRIEQRIADIFSALVHEHNEYELLNKIYCRKIELVDDVAEEFFRLCGEHGSSAPERLGFSGENMSAQDMIKYAYQREGFWRKELNDEFDPDEKEWKRVILSSYAHLRKKLQEMDYQYNQARAFLYNS</sequence>
<organism evidence="3 5">
    <name type="scientific">Bacteroides xylanisolvens</name>
    <dbReference type="NCBI Taxonomy" id="371601"/>
    <lineage>
        <taxon>Bacteria</taxon>
        <taxon>Pseudomonadati</taxon>
        <taxon>Bacteroidota</taxon>
        <taxon>Bacteroidia</taxon>
        <taxon>Bacteroidales</taxon>
        <taxon>Bacteroidaceae</taxon>
        <taxon>Bacteroides</taxon>
    </lineage>
</organism>
<evidence type="ECO:0000313" key="3">
    <source>
        <dbReference type="EMBL" id="OUQ67107.1"/>
    </source>
</evidence>
<dbReference type="EMBL" id="QSQU01000004">
    <property type="protein sequence ID" value="RGK66408.1"/>
    <property type="molecule type" value="Genomic_DNA"/>
</dbReference>
<evidence type="ECO:0000313" key="5">
    <source>
        <dbReference type="Proteomes" id="UP000196036"/>
    </source>
</evidence>
<evidence type="ECO:0000313" key="7">
    <source>
        <dbReference type="Proteomes" id="UP000474077"/>
    </source>
</evidence>
<evidence type="ECO:0000313" key="6">
    <source>
        <dbReference type="Proteomes" id="UP000261210"/>
    </source>
</evidence>
<name>A0A1Y4VAJ1_9BACE</name>
<dbReference type="InterPro" id="IPR045063">
    <property type="entry name" value="Dynamin_N"/>
</dbReference>
<dbReference type="PANTHER" id="PTHR43681">
    <property type="entry name" value="TRANSMEMBRANE GTPASE FZO"/>
    <property type="match status" value="1"/>
</dbReference>
<dbReference type="Proteomes" id="UP000196036">
    <property type="component" value="Unassembled WGS sequence"/>
</dbReference>
<dbReference type="Gene3D" id="3.40.50.300">
    <property type="entry name" value="P-loop containing nucleotide triphosphate hydrolases"/>
    <property type="match status" value="1"/>
</dbReference>
<dbReference type="Proteomes" id="UP000261210">
    <property type="component" value="Unassembled WGS sequence"/>
</dbReference>
<dbReference type="EMBL" id="NFLW01000024">
    <property type="protein sequence ID" value="OUQ67107.1"/>
    <property type="molecule type" value="Genomic_DNA"/>
</dbReference>
<reference evidence="2 7" key="4">
    <citation type="journal article" date="2019" name="Nat. Med.">
        <title>A library of human gut bacterial isolates paired with longitudinal multiomics data enables mechanistic microbiome research.</title>
        <authorList>
            <person name="Poyet M."/>
            <person name="Groussin M."/>
            <person name="Gibbons S.M."/>
            <person name="Avila-Pacheco J."/>
            <person name="Jiang X."/>
            <person name="Kearney S.M."/>
            <person name="Perrotta A.R."/>
            <person name="Berdy B."/>
            <person name="Zhao S."/>
            <person name="Lieberman T.D."/>
            <person name="Swanson P.K."/>
            <person name="Smith M."/>
            <person name="Roesemann S."/>
            <person name="Alexander J.E."/>
            <person name="Rich S.A."/>
            <person name="Livny J."/>
            <person name="Vlamakis H."/>
            <person name="Clish C."/>
            <person name="Bullock K."/>
            <person name="Deik A."/>
            <person name="Scott J."/>
            <person name="Pierce K.A."/>
            <person name="Xavier R.J."/>
            <person name="Alm E.J."/>
        </authorList>
    </citation>
    <scope>NUCLEOTIDE SEQUENCE [LARGE SCALE GENOMIC DNA]</scope>
    <source>
        <strain evidence="2 7">BIOML-A73</strain>
    </source>
</reference>
<evidence type="ECO:0000313" key="4">
    <source>
        <dbReference type="EMBL" id="RGK66408.1"/>
    </source>
</evidence>
<dbReference type="RefSeq" id="WP_049701260.1">
    <property type="nucleotide sequence ID" value="NZ_JADNHC010000039.1"/>
</dbReference>
<evidence type="ECO:0000313" key="2">
    <source>
        <dbReference type="EMBL" id="KAB6080915.1"/>
    </source>
</evidence>
<gene>
    <name evidence="3" type="ORF">B5E52_12895</name>
    <name evidence="4" type="ORF">DXD03_03865</name>
    <name evidence="2" type="ORF">GA560_15855</name>
</gene>
<reference evidence="3" key="2">
    <citation type="journal article" date="2018" name="BMC Genomics">
        <title>Whole genome sequencing and function prediction of 133 gut anaerobes isolated from chicken caecum in pure cultures.</title>
        <authorList>
            <person name="Medvecky M."/>
            <person name="Cejkova D."/>
            <person name="Polansky O."/>
            <person name="Karasova D."/>
            <person name="Kubasova T."/>
            <person name="Cizek A."/>
            <person name="Rychlik I."/>
        </authorList>
    </citation>
    <scope>NUCLEOTIDE SEQUENCE</scope>
    <source>
        <strain evidence="3">An109</strain>
    </source>
</reference>
<comment type="caution">
    <text evidence="3">The sequence shown here is derived from an EMBL/GenBank/DDBJ whole genome shotgun (WGS) entry which is preliminary data.</text>
</comment>
<reference evidence="5" key="1">
    <citation type="submission" date="2017-04" db="EMBL/GenBank/DDBJ databases">
        <title>Function of individual gut microbiota members based on whole genome sequencing of pure cultures obtained from chicken caecum.</title>
        <authorList>
            <person name="Medvecky M."/>
            <person name="Cejkova D."/>
            <person name="Polansky O."/>
            <person name="Karasova D."/>
            <person name="Kubasova T."/>
            <person name="Cizek A."/>
            <person name="Rychlik I."/>
        </authorList>
    </citation>
    <scope>NUCLEOTIDE SEQUENCE [LARGE SCALE GENOMIC DNA]</scope>
    <source>
        <strain evidence="5">An109</strain>
    </source>
</reference>
<dbReference type="SUPFAM" id="SSF52540">
    <property type="entry name" value="P-loop containing nucleoside triphosphate hydrolases"/>
    <property type="match status" value="1"/>
</dbReference>
<dbReference type="PANTHER" id="PTHR43681:SF1">
    <property type="entry name" value="SARCALUMENIN"/>
    <property type="match status" value="1"/>
</dbReference>
<dbReference type="InterPro" id="IPR027417">
    <property type="entry name" value="P-loop_NTPase"/>
</dbReference>
<protein>
    <recommendedName>
        <fullName evidence="1">Dynamin N-terminal domain-containing protein</fullName>
    </recommendedName>
</protein>
<reference evidence="4 6" key="3">
    <citation type="submission" date="2018-08" db="EMBL/GenBank/DDBJ databases">
        <title>A genome reference for cultivated species of the human gut microbiota.</title>
        <authorList>
            <person name="Zou Y."/>
            <person name="Xue W."/>
            <person name="Luo G."/>
        </authorList>
    </citation>
    <scope>NUCLEOTIDE SEQUENCE [LARGE SCALE GENOMIC DNA]</scope>
    <source>
        <strain evidence="4 6">TF10-34</strain>
    </source>
</reference>
<dbReference type="EMBL" id="WDER01000046">
    <property type="protein sequence ID" value="KAB6080915.1"/>
    <property type="molecule type" value="Genomic_DNA"/>
</dbReference>
<dbReference type="InterPro" id="IPR051943">
    <property type="entry name" value="TRAFAC_Dynamin-like_GTPase"/>
</dbReference>
<dbReference type="AlphaFoldDB" id="A0A1Y4VAJ1"/>
<evidence type="ECO:0000259" key="1">
    <source>
        <dbReference type="Pfam" id="PF00350"/>
    </source>
</evidence>
<proteinExistence type="predicted"/>